<dbReference type="PROSITE" id="PS50110">
    <property type="entry name" value="RESPONSE_REGULATORY"/>
    <property type="match status" value="1"/>
</dbReference>
<keyword evidence="2" id="KW-0902">Two-component regulatory system</keyword>
<sequence length="198" mass="23206">MSQLHRESYDMLVLAWQSQDISGPKLVHWVRDRLPKNLPILFISSRFDEDKIVESLMMGIDDYMIKPIRRSELIARVQVLLRRAYPAKNSNEQIAFGDYVFETEAHRLTRAGKEIETTQKEFDLALLFFRNLGRPLSRACILEAVWPRNFKISSRSMDTHVAKVRSKLQLRPENGYQITPIYNFGYRLEQLFRGDAEA</sequence>
<dbReference type="Gene3D" id="1.10.10.10">
    <property type="entry name" value="Winged helix-like DNA-binding domain superfamily/Winged helix DNA-binding domain"/>
    <property type="match status" value="1"/>
</dbReference>
<gene>
    <name evidence="8" type="ORF">CAter282_1119</name>
</gene>
<dbReference type="EMBL" id="CP013235">
    <property type="protein sequence ID" value="AMP08913.1"/>
    <property type="molecule type" value="Genomic_DNA"/>
</dbReference>
<evidence type="ECO:0000313" key="8">
    <source>
        <dbReference type="EMBL" id="AMP08913.1"/>
    </source>
</evidence>
<dbReference type="InterPro" id="IPR001789">
    <property type="entry name" value="Sig_transdc_resp-reg_receiver"/>
</dbReference>
<comment type="caution">
    <text evidence="4">Lacks conserved residue(s) required for the propagation of feature annotation.</text>
</comment>
<dbReference type="Gene3D" id="3.40.50.2300">
    <property type="match status" value="1"/>
</dbReference>
<dbReference type="PATRIC" id="fig|279058.17.peg.1210"/>
<dbReference type="SUPFAM" id="SSF46894">
    <property type="entry name" value="C-terminal effector domain of the bipartite response regulators"/>
    <property type="match status" value="1"/>
</dbReference>
<evidence type="ECO:0000256" key="2">
    <source>
        <dbReference type="ARBA" id="ARBA00023012"/>
    </source>
</evidence>
<evidence type="ECO:0000256" key="5">
    <source>
        <dbReference type="PROSITE-ProRule" id="PRU01091"/>
    </source>
</evidence>
<dbReference type="SUPFAM" id="SSF52172">
    <property type="entry name" value="CheY-like"/>
    <property type="match status" value="1"/>
</dbReference>
<dbReference type="GO" id="GO:0032993">
    <property type="term" value="C:protein-DNA complex"/>
    <property type="evidence" value="ECO:0007669"/>
    <property type="project" value="TreeGrafter"/>
</dbReference>
<dbReference type="Pfam" id="PF00486">
    <property type="entry name" value="Trans_reg_C"/>
    <property type="match status" value="1"/>
</dbReference>
<dbReference type="PANTHER" id="PTHR48111:SF40">
    <property type="entry name" value="PHOSPHATE REGULON TRANSCRIPTIONAL REGULATORY PROTEIN PHOB"/>
    <property type="match status" value="1"/>
</dbReference>
<keyword evidence="3 5" id="KW-0238">DNA-binding</keyword>
<dbReference type="GO" id="GO:0000976">
    <property type="term" value="F:transcription cis-regulatory region binding"/>
    <property type="evidence" value="ECO:0007669"/>
    <property type="project" value="TreeGrafter"/>
</dbReference>
<keyword evidence="1" id="KW-0597">Phosphoprotein</keyword>
<dbReference type="InterPro" id="IPR001867">
    <property type="entry name" value="OmpR/PhoB-type_DNA-bd"/>
</dbReference>
<keyword evidence="9" id="KW-1185">Reference proteome</keyword>
<evidence type="ECO:0000313" key="9">
    <source>
        <dbReference type="Proteomes" id="UP000071778"/>
    </source>
</evidence>
<proteinExistence type="predicted"/>
<accession>A0A127QFR9</accession>
<evidence type="ECO:0000256" key="4">
    <source>
        <dbReference type="PROSITE-ProRule" id="PRU00169"/>
    </source>
</evidence>
<dbReference type="CDD" id="cd00383">
    <property type="entry name" value="trans_reg_C"/>
    <property type="match status" value="1"/>
</dbReference>
<evidence type="ECO:0000256" key="3">
    <source>
        <dbReference type="ARBA" id="ARBA00023125"/>
    </source>
</evidence>
<dbReference type="InterPro" id="IPR016032">
    <property type="entry name" value="Sig_transdc_resp-reg_C-effctor"/>
</dbReference>
<evidence type="ECO:0000259" key="7">
    <source>
        <dbReference type="PROSITE" id="PS51755"/>
    </source>
</evidence>
<feature type="domain" description="OmpR/PhoB-type" evidence="7">
    <location>
        <begin position="91"/>
        <end position="190"/>
    </location>
</feature>
<dbReference type="SMART" id="SM00862">
    <property type="entry name" value="Trans_reg_C"/>
    <property type="match status" value="1"/>
</dbReference>
<dbReference type="Pfam" id="PF00072">
    <property type="entry name" value="Response_reg"/>
    <property type="match status" value="1"/>
</dbReference>
<dbReference type="GO" id="GO:0005829">
    <property type="term" value="C:cytosol"/>
    <property type="evidence" value="ECO:0007669"/>
    <property type="project" value="TreeGrafter"/>
</dbReference>
<dbReference type="AlphaFoldDB" id="A0A127QFR9"/>
<dbReference type="InterPro" id="IPR011006">
    <property type="entry name" value="CheY-like_superfamily"/>
</dbReference>
<dbReference type="PANTHER" id="PTHR48111">
    <property type="entry name" value="REGULATOR OF RPOS"/>
    <property type="match status" value="1"/>
</dbReference>
<dbReference type="Proteomes" id="UP000071778">
    <property type="component" value="Chromosome"/>
</dbReference>
<dbReference type="GO" id="GO:0000156">
    <property type="term" value="F:phosphorelay response regulator activity"/>
    <property type="evidence" value="ECO:0007669"/>
    <property type="project" value="TreeGrafter"/>
</dbReference>
<name>A0A127QFR9_9BURK</name>
<evidence type="ECO:0000259" key="6">
    <source>
        <dbReference type="PROSITE" id="PS50110"/>
    </source>
</evidence>
<protein>
    <submittedName>
        <fullName evidence="8">Transcriptional regulatory, C terminal family protein</fullName>
    </submittedName>
</protein>
<dbReference type="GO" id="GO:0006355">
    <property type="term" value="P:regulation of DNA-templated transcription"/>
    <property type="evidence" value="ECO:0007669"/>
    <property type="project" value="InterPro"/>
</dbReference>
<dbReference type="PROSITE" id="PS51755">
    <property type="entry name" value="OMPR_PHOB"/>
    <property type="match status" value="1"/>
</dbReference>
<evidence type="ECO:0000256" key="1">
    <source>
        <dbReference type="ARBA" id="ARBA00022553"/>
    </source>
</evidence>
<dbReference type="InterPro" id="IPR039420">
    <property type="entry name" value="WalR-like"/>
</dbReference>
<organism evidence="8 9">
    <name type="scientific">Collimonas arenae</name>
    <dbReference type="NCBI Taxonomy" id="279058"/>
    <lineage>
        <taxon>Bacteria</taxon>
        <taxon>Pseudomonadati</taxon>
        <taxon>Pseudomonadota</taxon>
        <taxon>Betaproteobacteria</taxon>
        <taxon>Burkholderiales</taxon>
        <taxon>Oxalobacteraceae</taxon>
        <taxon>Collimonas</taxon>
    </lineage>
</organism>
<reference evidence="8 9" key="1">
    <citation type="submission" date="2015-11" db="EMBL/GenBank/DDBJ databases">
        <title>Exploring the genomic traits of fungus-feeding bacterial genus Collimonas.</title>
        <authorList>
            <person name="Song C."/>
            <person name="Schmidt R."/>
            <person name="de Jager V."/>
            <person name="Krzyzanowska D."/>
            <person name="Jongedijk E."/>
            <person name="Cankar K."/>
            <person name="Beekwilder J."/>
            <person name="van Veen A."/>
            <person name="de Boer W."/>
            <person name="van Veen J.A."/>
            <person name="Garbeva P."/>
        </authorList>
    </citation>
    <scope>NUCLEOTIDE SEQUENCE [LARGE SCALE GENOMIC DNA]</scope>
    <source>
        <strain evidence="8 9">Ter282</strain>
    </source>
</reference>
<feature type="DNA-binding region" description="OmpR/PhoB-type" evidence="5">
    <location>
        <begin position="91"/>
        <end position="190"/>
    </location>
</feature>
<dbReference type="InterPro" id="IPR036388">
    <property type="entry name" value="WH-like_DNA-bd_sf"/>
</dbReference>
<feature type="domain" description="Response regulatory" evidence="6">
    <location>
        <begin position="1"/>
        <end position="81"/>
    </location>
</feature>